<sequence length="54" mass="6408">MRIYGQANSKAQNQGVRSRREYPKNFRKSVALRLLMQEPGRKDEPKLVKLHVRE</sequence>
<reference evidence="2 3" key="1">
    <citation type="submission" date="2014-03" db="EMBL/GenBank/DDBJ databases">
        <title>Draft genome of the hookworm Oesophagostomum dentatum.</title>
        <authorList>
            <person name="Mitreva M."/>
        </authorList>
    </citation>
    <scope>NUCLEOTIDE SEQUENCE [LARGE SCALE GENOMIC DNA]</scope>
    <source>
        <strain evidence="2 3">OD-Hann</strain>
    </source>
</reference>
<proteinExistence type="predicted"/>
<evidence type="ECO:0000313" key="2">
    <source>
        <dbReference type="EMBL" id="KHJ86120.1"/>
    </source>
</evidence>
<feature type="region of interest" description="Disordered" evidence="1">
    <location>
        <begin position="1"/>
        <end position="23"/>
    </location>
</feature>
<dbReference type="EMBL" id="KN561485">
    <property type="protein sequence ID" value="KHJ86120.1"/>
    <property type="molecule type" value="Genomic_DNA"/>
</dbReference>
<accession>A0A0B1SSF9</accession>
<name>A0A0B1SSF9_OESDE</name>
<dbReference type="Proteomes" id="UP000053660">
    <property type="component" value="Unassembled WGS sequence"/>
</dbReference>
<dbReference type="AlphaFoldDB" id="A0A0B1SSF9"/>
<feature type="compositionally biased region" description="Polar residues" evidence="1">
    <location>
        <begin position="1"/>
        <end position="16"/>
    </location>
</feature>
<gene>
    <name evidence="2" type="ORF">OESDEN_14138</name>
</gene>
<protein>
    <submittedName>
        <fullName evidence="2">Uncharacterized protein</fullName>
    </submittedName>
</protein>
<evidence type="ECO:0000256" key="1">
    <source>
        <dbReference type="SAM" id="MobiDB-lite"/>
    </source>
</evidence>
<keyword evidence="3" id="KW-1185">Reference proteome</keyword>
<organism evidence="2 3">
    <name type="scientific">Oesophagostomum dentatum</name>
    <name type="common">Nodular worm</name>
    <dbReference type="NCBI Taxonomy" id="61180"/>
    <lineage>
        <taxon>Eukaryota</taxon>
        <taxon>Metazoa</taxon>
        <taxon>Ecdysozoa</taxon>
        <taxon>Nematoda</taxon>
        <taxon>Chromadorea</taxon>
        <taxon>Rhabditida</taxon>
        <taxon>Rhabditina</taxon>
        <taxon>Rhabditomorpha</taxon>
        <taxon>Strongyloidea</taxon>
        <taxon>Strongylidae</taxon>
        <taxon>Oesophagostomum</taxon>
    </lineage>
</organism>
<evidence type="ECO:0000313" key="3">
    <source>
        <dbReference type="Proteomes" id="UP000053660"/>
    </source>
</evidence>